<proteinExistence type="predicted"/>
<sequence length="52" mass="5990">MDEPPNSGVPYLETTRTKTAYQFETDTSKSLHPRTNHNPRKLDKEEGKSNEL</sequence>
<dbReference type="EMBL" id="AWUE01022844">
    <property type="protein sequence ID" value="OMO55780.1"/>
    <property type="molecule type" value="Genomic_DNA"/>
</dbReference>
<evidence type="ECO:0000256" key="1">
    <source>
        <dbReference type="SAM" id="MobiDB-lite"/>
    </source>
</evidence>
<dbReference type="AlphaFoldDB" id="A0A1R3GCP0"/>
<comment type="caution">
    <text evidence="2">The sequence shown here is derived from an EMBL/GenBank/DDBJ whole genome shotgun (WGS) entry which is preliminary data.</text>
</comment>
<evidence type="ECO:0000313" key="3">
    <source>
        <dbReference type="Proteomes" id="UP000187203"/>
    </source>
</evidence>
<reference evidence="3" key="1">
    <citation type="submission" date="2013-09" db="EMBL/GenBank/DDBJ databases">
        <title>Corchorus olitorius genome sequencing.</title>
        <authorList>
            <person name="Alam M."/>
            <person name="Haque M.S."/>
            <person name="Islam M.S."/>
            <person name="Emdad E.M."/>
            <person name="Islam M.M."/>
            <person name="Ahmed B."/>
            <person name="Halim A."/>
            <person name="Hossen Q.M.M."/>
            <person name="Hossain M.Z."/>
            <person name="Ahmed R."/>
            <person name="Khan M.M."/>
            <person name="Islam R."/>
            <person name="Rashid M.M."/>
            <person name="Khan S.A."/>
            <person name="Rahman M.S."/>
            <person name="Alam M."/>
            <person name="Yahiya A.S."/>
            <person name="Khan M.S."/>
            <person name="Azam M.S."/>
            <person name="Haque T."/>
            <person name="Lashkar M.Z.H."/>
            <person name="Akhand A.I."/>
            <person name="Morshed G."/>
            <person name="Roy S."/>
            <person name="Uddin K.S."/>
            <person name="Rabeya T."/>
            <person name="Hossain A.S."/>
            <person name="Chowdhury A."/>
            <person name="Snigdha A.R."/>
            <person name="Mortoza M.S."/>
            <person name="Matin S.A."/>
            <person name="Hoque S.M.E."/>
            <person name="Islam M.K."/>
            <person name="Roy D.K."/>
            <person name="Haider R."/>
            <person name="Moosa M.M."/>
            <person name="Elias S.M."/>
            <person name="Hasan A.M."/>
            <person name="Jahan S."/>
            <person name="Shafiuddin M."/>
            <person name="Mahmood N."/>
            <person name="Shommy N.S."/>
        </authorList>
    </citation>
    <scope>NUCLEOTIDE SEQUENCE [LARGE SCALE GENOMIC DNA]</scope>
    <source>
        <strain evidence="3">cv. O-4</strain>
    </source>
</reference>
<name>A0A1R3GCP0_9ROSI</name>
<feature type="compositionally biased region" description="Basic and acidic residues" evidence="1">
    <location>
        <begin position="40"/>
        <end position="52"/>
    </location>
</feature>
<dbReference type="Proteomes" id="UP000187203">
    <property type="component" value="Unassembled WGS sequence"/>
</dbReference>
<keyword evidence="3" id="KW-1185">Reference proteome</keyword>
<gene>
    <name evidence="2" type="ORF">COLO4_35872</name>
</gene>
<accession>A0A1R3GCP0</accession>
<organism evidence="2 3">
    <name type="scientific">Corchorus olitorius</name>
    <dbReference type="NCBI Taxonomy" id="93759"/>
    <lineage>
        <taxon>Eukaryota</taxon>
        <taxon>Viridiplantae</taxon>
        <taxon>Streptophyta</taxon>
        <taxon>Embryophyta</taxon>
        <taxon>Tracheophyta</taxon>
        <taxon>Spermatophyta</taxon>
        <taxon>Magnoliopsida</taxon>
        <taxon>eudicotyledons</taxon>
        <taxon>Gunneridae</taxon>
        <taxon>Pentapetalae</taxon>
        <taxon>rosids</taxon>
        <taxon>malvids</taxon>
        <taxon>Malvales</taxon>
        <taxon>Malvaceae</taxon>
        <taxon>Grewioideae</taxon>
        <taxon>Apeibeae</taxon>
        <taxon>Corchorus</taxon>
    </lineage>
</organism>
<feature type="compositionally biased region" description="Polar residues" evidence="1">
    <location>
        <begin position="17"/>
        <end position="30"/>
    </location>
</feature>
<protein>
    <submittedName>
        <fullName evidence="2">Uncharacterized protein</fullName>
    </submittedName>
</protein>
<evidence type="ECO:0000313" key="2">
    <source>
        <dbReference type="EMBL" id="OMO55780.1"/>
    </source>
</evidence>
<feature type="region of interest" description="Disordered" evidence="1">
    <location>
        <begin position="1"/>
        <end position="52"/>
    </location>
</feature>